<dbReference type="Pfam" id="PF20221">
    <property type="entry name" value="DUF6580"/>
    <property type="match status" value="1"/>
</dbReference>
<proteinExistence type="predicted"/>
<feature type="transmembrane region" description="Helical" evidence="1">
    <location>
        <begin position="62"/>
        <end position="80"/>
    </location>
</feature>
<organism evidence="2 3">
    <name type="scientific">candidate division WS6 bacterium GW2011_GWA2_37_6</name>
    <dbReference type="NCBI Taxonomy" id="1619087"/>
    <lineage>
        <taxon>Bacteria</taxon>
        <taxon>Candidatus Dojkabacteria</taxon>
    </lineage>
</organism>
<protein>
    <submittedName>
        <fullName evidence="2">Uncharacterized protein</fullName>
    </submittedName>
</protein>
<accession>A0A0G0JHP9</accession>
<keyword evidence="1" id="KW-0472">Membrane</keyword>
<dbReference type="Proteomes" id="UP000034852">
    <property type="component" value="Unassembled WGS sequence"/>
</dbReference>
<evidence type="ECO:0000313" key="3">
    <source>
        <dbReference type="Proteomes" id="UP000034852"/>
    </source>
</evidence>
<dbReference type="EMBL" id="LBTH01000002">
    <property type="protein sequence ID" value="KKQ36309.1"/>
    <property type="molecule type" value="Genomic_DNA"/>
</dbReference>
<feature type="transmembrane region" description="Helical" evidence="1">
    <location>
        <begin position="12"/>
        <end position="31"/>
    </location>
</feature>
<comment type="caution">
    <text evidence="2">The sequence shown here is derived from an EMBL/GenBank/DDBJ whole genome shotgun (WGS) entry which is preliminary data.</text>
</comment>
<keyword evidence="1" id="KW-0812">Transmembrane</keyword>
<keyword evidence="1" id="KW-1133">Transmembrane helix</keyword>
<evidence type="ECO:0000256" key="1">
    <source>
        <dbReference type="SAM" id="Phobius"/>
    </source>
</evidence>
<evidence type="ECO:0000313" key="2">
    <source>
        <dbReference type="EMBL" id="KKQ36309.1"/>
    </source>
</evidence>
<dbReference type="AlphaFoldDB" id="A0A0G0JHP9"/>
<name>A0A0G0JHP9_9BACT</name>
<reference evidence="2 3" key="1">
    <citation type="journal article" date="2015" name="Nature">
        <title>rRNA introns, odd ribosomes, and small enigmatic genomes across a large radiation of phyla.</title>
        <authorList>
            <person name="Brown C.T."/>
            <person name="Hug L.A."/>
            <person name="Thomas B.C."/>
            <person name="Sharon I."/>
            <person name="Castelle C.J."/>
            <person name="Singh A."/>
            <person name="Wilkins M.J."/>
            <person name="Williams K.H."/>
            <person name="Banfield J.F."/>
        </authorList>
    </citation>
    <scope>NUCLEOTIDE SEQUENCE [LARGE SCALE GENOMIC DNA]</scope>
</reference>
<sequence>MDRIYHCANDRISIQFGGIISTVIFFLWTNFGVVLTTSMYPKTIEGLGQSYINGLPFITNQLAGNLIIVPALFVFTYALININFKLKFDKVKNILIKPKF</sequence>
<dbReference type="InterPro" id="IPR046487">
    <property type="entry name" value="DUF6580"/>
</dbReference>
<gene>
    <name evidence="2" type="ORF">US52_C0002G0002</name>
</gene>